<dbReference type="Gene3D" id="2.60.120.200">
    <property type="match status" value="1"/>
</dbReference>
<sequence>NYGLISIDAWESDKTIIKPVSQEMITRNLVGEQCLRYYYYFTVYDKLDWGQHILVLIKSDNKTNNEIEINRLSTVDMIENGWHSRNITFNSTSANYSLMFRFEVTNINRPNDPALNKTIYFALDNIELYNRNCQRVVDPPTSQTTISQPPATTSKSDELTAAPPR</sequence>
<accession>A0A820ALC9</accession>
<gene>
    <name evidence="2" type="ORF">FNK824_LOCUS35556</name>
</gene>
<dbReference type="Proteomes" id="UP000663874">
    <property type="component" value="Unassembled WGS sequence"/>
</dbReference>
<organism evidence="2 3">
    <name type="scientific">Rotaria sordida</name>
    <dbReference type="NCBI Taxonomy" id="392033"/>
    <lineage>
        <taxon>Eukaryota</taxon>
        <taxon>Metazoa</taxon>
        <taxon>Spiralia</taxon>
        <taxon>Gnathifera</taxon>
        <taxon>Rotifera</taxon>
        <taxon>Eurotatoria</taxon>
        <taxon>Bdelloidea</taxon>
        <taxon>Philodinida</taxon>
        <taxon>Philodinidae</taxon>
        <taxon>Rotaria</taxon>
    </lineage>
</organism>
<evidence type="ECO:0000313" key="2">
    <source>
        <dbReference type="EMBL" id="CAF4187283.1"/>
    </source>
</evidence>
<evidence type="ECO:0008006" key="4">
    <source>
        <dbReference type="Google" id="ProtNLM"/>
    </source>
</evidence>
<name>A0A820ALC9_9BILA</name>
<feature type="region of interest" description="Disordered" evidence="1">
    <location>
        <begin position="138"/>
        <end position="165"/>
    </location>
</feature>
<feature type="compositionally biased region" description="Low complexity" evidence="1">
    <location>
        <begin position="139"/>
        <end position="154"/>
    </location>
</feature>
<dbReference type="EMBL" id="CAJOBE010015211">
    <property type="protein sequence ID" value="CAF4187283.1"/>
    <property type="molecule type" value="Genomic_DNA"/>
</dbReference>
<reference evidence="2" key="1">
    <citation type="submission" date="2021-02" db="EMBL/GenBank/DDBJ databases">
        <authorList>
            <person name="Nowell W R."/>
        </authorList>
    </citation>
    <scope>NUCLEOTIDE SEQUENCE</scope>
</reference>
<protein>
    <recommendedName>
        <fullName evidence="4">MAM domain-containing protein</fullName>
    </recommendedName>
</protein>
<evidence type="ECO:0000313" key="3">
    <source>
        <dbReference type="Proteomes" id="UP000663874"/>
    </source>
</evidence>
<comment type="caution">
    <text evidence="2">The sequence shown here is derived from an EMBL/GenBank/DDBJ whole genome shotgun (WGS) entry which is preliminary data.</text>
</comment>
<dbReference type="AlphaFoldDB" id="A0A820ALC9"/>
<proteinExistence type="predicted"/>
<evidence type="ECO:0000256" key="1">
    <source>
        <dbReference type="SAM" id="MobiDB-lite"/>
    </source>
</evidence>
<feature type="non-terminal residue" evidence="2">
    <location>
        <position position="1"/>
    </location>
</feature>